<evidence type="ECO:0000256" key="1">
    <source>
        <dbReference type="ARBA" id="ARBA00001974"/>
    </source>
</evidence>
<dbReference type="InterPro" id="IPR013786">
    <property type="entry name" value="AcylCoA_DH/ox_N"/>
</dbReference>
<evidence type="ECO:0000259" key="7">
    <source>
        <dbReference type="Pfam" id="PF02771"/>
    </source>
</evidence>
<organism evidence="8 9">
    <name type="scientific">Saccharomonospora marina XMU15</name>
    <dbReference type="NCBI Taxonomy" id="882083"/>
    <lineage>
        <taxon>Bacteria</taxon>
        <taxon>Bacillati</taxon>
        <taxon>Actinomycetota</taxon>
        <taxon>Actinomycetes</taxon>
        <taxon>Pseudonocardiales</taxon>
        <taxon>Pseudonocardiaceae</taxon>
        <taxon>Saccharomonospora</taxon>
    </lineage>
</organism>
<dbReference type="Pfam" id="PF02771">
    <property type="entry name" value="Acyl-CoA_dh_N"/>
    <property type="match status" value="1"/>
</dbReference>
<dbReference type="PANTHER" id="PTHR43884">
    <property type="entry name" value="ACYL-COA DEHYDROGENASE"/>
    <property type="match status" value="1"/>
</dbReference>
<dbReference type="RefSeq" id="WP_009154831.1">
    <property type="nucleotide sequence ID" value="NZ_CM001439.1"/>
</dbReference>
<comment type="similarity">
    <text evidence="2">Belongs to the acyl-CoA dehydrogenase family.</text>
</comment>
<dbReference type="HOGENOM" id="CLU_018204_5_1_11"/>
<keyword evidence="5" id="KW-0560">Oxidoreductase</keyword>
<dbReference type="GO" id="GO:0050660">
    <property type="term" value="F:flavin adenine dinucleotide binding"/>
    <property type="evidence" value="ECO:0007669"/>
    <property type="project" value="InterPro"/>
</dbReference>
<feature type="domain" description="Acyl-CoA dehydrogenase/oxidase N-terminal" evidence="7">
    <location>
        <begin position="12"/>
        <end position="123"/>
    </location>
</feature>
<comment type="cofactor">
    <cofactor evidence="1">
        <name>FAD</name>
        <dbReference type="ChEBI" id="CHEBI:57692"/>
    </cofactor>
</comment>
<dbReference type="Proteomes" id="UP000004926">
    <property type="component" value="Chromosome"/>
</dbReference>
<dbReference type="GO" id="GO:0003995">
    <property type="term" value="F:acyl-CoA dehydrogenase activity"/>
    <property type="evidence" value="ECO:0007669"/>
    <property type="project" value="TreeGrafter"/>
</dbReference>
<reference evidence="8 9" key="1">
    <citation type="journal article" date="2012" name="Stand. Genomic Sci.">
        <title>Genome sequence of the ocean sediment bacterium Saccharomonospora marina type strain (XMU15(T)).</title>
        <authorList>
            <person name="Klenk H.P."/>
            <person name="Lu M."/>
            <person name="Lucas S."/>
            <person name="Lapidus A."/>
            <person name="Copeland A."/>
            <person name="Pitluck S."/>
            <person name="Goodwin L.A."/>
            <person name="Han C."/>
            <person name="Tapia R."/>
            <person name="Brambilla E.M."/>
            <person name="Potter G."/>
            <person name="Land M."/>
            <person name="Ivanova N."/>
            <person name="Rohde M."/>
            <person name="Goker M."/>
            <person name="Detter J.C."/>
            <person name="Li W.J."/>
            <person name="Kyrpides N.C."/>
            <person name="Woyke T."/>
        </authorList>
    </citation>
    <scope>NUCLEOTIDE SEQUENCE [LARGE SCALE GENOMIC DNA]</scope>
    <source>
        <strain evidence="8 9">XMU15</strain>
    </source>
</reference>
<accession>H5X9K9</accession>
<dbReference type="SUPFAM" id="SSF56645">
    <property type="entry name" value="Acyl-CoA dehydrogenase NM domain-like"/>
    <property type="match status" value="1"/>
</dbReference>
<dbReference type="eggNOG" id="COG1960">
    <property type="taxonomic scope" value="Bacteria"/>
</dbReference>
<gene>
    <name evidence="8" type="ORF">SacmaDRAFT_3222</name>
</gene>
<dbReference type="InterPro" id="IPR009075">
    <property type="entry name" value="AcylCo_DH/oxidase_C"/>
</dbReference>
<dbReference type="Pfam" id="PF00441">
    <property type="entry name" value="Acyl-CoA_dh_1"/>
    <property type="match status" value="1"/>
</dbReference>
<evidence type="ECO:0000256" key="3">
    <source>
        <dbReference type="ARBA" id="ARBA00022630"/>
    </source>
</evidence>
<feature type="domain" description="Acyl-CoA dehydrogenase/oxidase C-terminal" evidence="6">
    <location>
        <begin position="229"/>
        <end position="367"/>
    </location>
</feature>
<keyword evidence="9" id="KW-1185">Reference proteome</keyword>
<evidence type="ECO:0000259" key="6">
    <source>
        <dbReference type="Pfam" id="PF00441"/>
    </source>
</evidence>
<dbReference type="InterPro" id="IPR036250">
    <property type="entry name" value="AcylCo_DH-like_C"/>
</dbReference>
<evidence type="ECO:0000256" key="4">
    <source>
        <dbReference type="ARBA" id="ARBA00022827"/>
    </source>
</evidence>
<dbReference type="EMBL" id="CM001439">
    <property type="protein sequence ID" value="EHR51447.1"/>
    <property type="molecule type" value="Genomic_DNA"/>
</dbReference>
<sequence length="374" mass="38573">MSTPNLLYSDVETDLRASVRDLLADRCEPSTLLARVESEQPYDPALWRTLSAELGLGGLHVPEELGGQGASTRETALVLEELGRAVAPVPFLGSAVLATSVLLRADTSTEPVAALLRRLAGGEATAALAVPMSSAAGSAFPSSVRVGADGSLDGAVATVADAAVADVLVVPATGDEGPGLYEVDTSAAGVEVADVVPLDLTRRVADVTLRRAPARLLAGPRLAVPALEHGLLVGAGLLASEQLGVAQWCLDETVSYLKGRYQFGRPVGSFQALKHRIADRWLELVAARAAARYAADVLATGGEDAGVAVAVAQSYCAGVAVHAAEECVQLHGGIGMTWEHPAHLYLKRAKADEITLGAPGRHRATLAGLVDLPG</sequence>
<name>H5X9K9_9PSEU</name>
<dbReference type="Gene3D" id="1.10.540.10">
    <property type="entry name" value="Acyl-CoA dehydrogenase/oxidase, N-terminal domain"/>
    <property type="match status" value="1"/>
</dbReference>
<protein>
    <submittedName>
        <fullName evidence="8">Acyl-CoA dehydrogenase</fullName>
    </submittedName>
</protein>
<dbReference type="InterPro" id="IPR037069">
    <property type="entry name" value="AcylCoA_DH/ox_N_sf"/>
</dbReference>
<dbReference type="OrthoDB" id="8677713at2"/>
<dbReference type="Gene3D" id="2.40.110.10">
    <property type="entry name" value="Butyryl-CoA Dehydrogenase, subunit A, domain 2"/>
    <property type="match status" value="1"/>
</dbReference>
<dbReference type="AlphaFoldDB" id="H5X9K9"/>
<dbReference type="SUPFAM" id="SSF47203">
    <property type="entry name" value="Acyl-CoA dehydrogenase C-terminal domain-like"/>
    <property type="match status" value="1"/>
</dbReference>
<keyword evidence="3" id="KW-0285">Flavoprotein</keyword>
<dbReference type="Gene3D" id="1.20.140.10">
    <property type="entry name" value="Butyryl-CoA Dehydrogenase, subunit A, domain 3"/>
    <property type="match status" value="1"/>
</dbReference>
<evidence type="ECO:0000313" key="8">
    <source>
        <dbReference type="EMBL" id="EHR51447.1"/>
    </source>
</evidence>
<dbReference type="PANTHER" id="PTHR43884:SF20">
    <property type="entry name" value="ACYL-COA DEHYDROGENASE FADE28"/>
    <property type="match status" value="1"/>
</dbReference>
<evidence type="ECO:0000256" key="5">
    <source>
        <dbReference type="ARBA" id="ARBA00023002"/>
    </source>
</evidence>
<proteinExistence type="inferred from homology"/>
<dbReference type="InterPro" id="IPR046373">
    <property type="entry name" value="Acyl-CoA_Oxase/DH_mid-dom_sf"/>
</dbReference>
<evidence type="ECO:0000256" key="2">
    <source>
        <dbReference type="ARBA" id="ARBA00009347"/>
    </source>
</evidence>
<dbReference type="InterPro" id="IPR009100">
    <property type="entry name" value="AcylCoA_DH/oxidase_NM_dom_sf"/>
</dbReference>
<keyword evidence="4" id="KW-0274">FAD</keyword>
<dbReference type="STRING" id="882083.SacmaDRAFT_3222"/>
<evidence type="ECO:0000313" key="9">
    <source>
        <dbReference type="Proteomes" id="UP000004926"/>
    </source>
</evidence>